<evidence type="ECO:0000313" key="2">
    <source>
        <dbReference type="Proteomes" id="UP000636800"/>
    </source>
</evidence>
<reference evidence="1 2" key="1">
    <citation type="journal article" date="2020" name="Nat. Food">
        <title>A phased Vanilla planifolia genome enables genetic improvement of flavour and production.</title>
        <authorList>
            <person name="Hasing T."/>
            <person name="Tang H."/>
            <person name="Brym M."/>
            <person name="Khazi F."/>
            <person name="Huang T."/>
            <person name="Chambers A.H."/>
        </authorList>
    </citation>
    <scope>NUCLEOTIDE SEQUENCE [LARGE SCALE GENOMIC DNA]</scope>
    <source>
        <tissue evidence="1">Leaf</tissue>
    </source>
</reference>
<organism evidence="1 2">
    <name type="scientific">Vanilla planifolia</name>
    <name type="common">Vanilla</name>
    <dbReference type="NCBI Taxonomy" id="51239"/>
    <lineage>
        <taxon>Eukaryota</taxon>
        <taxon>Viridiplantae</taxon>
        <taxon>Streptophyta</taxon>
        <taxon>Embryophyta</taxon>
        <taxon>Tracheophyta</taxon>
        <taxon>Spermatophyta</taxon>
        <taxon>Magnoliopsida</taxon>
        <taxon>Liliopsida</taxon>
        <taxon>Asparagales</taxon>
        <taxon>Orchidaceae</taxon>
        <taxon>Vanilloideae</taxon>
        <taxon>Vanilleae</taxon>
        <taxon>Vanilla</taxon>
    </lineage>
</organism>
<proteinExistence type="predicted"/>
<comment type="caution">
    <text evidence="1">The sequence shown here is derived from an EMBL/GenBank/DDBJ whole genome shotgun (WGS) entry which is preliminary data.</text>
</comment>
<gene>
    <name evidence="1" type="ORF">HPP92_010861</name>
</gene>
<accession>A0A835R4X6</accession>
<protein>
    <submittedName>
        <fullName evidence="1">Uncharacterized protein</fullName>
    </submittedName>
</protein>
<dbReference type="Proteomes" id="UP000636800">
    <property type="component" value="Chromosome 5"/>
</dbReference>
<keyword evidence="2" id="KW-1185">Reference proteome</keyword>
<dbReference type="AlphaFoldDB" id="A0A835R4X6"/>
<dbReference type="EMBL" id="JADCNL010000005">
    <property type="protein sequence ID" value="KAG0480003.1"/>
    <property type="molecule type" value="Genomic_DNA"/>
</dbReference>
<sequence length="93" mass="10443">MFLRTSSWIFDSKESGRRASHLEWLTAQTGVSLKLDDGNFSEFVGRGPENWLEETLNLIEVGQVEGRDDAGEVVILCKEGDEAEILDNREEVA</sequence>
<name>A0A835R4X6_VANPL</name>
<evidence type="ECO:0000313" key="1">
    <source>
        <dbReference type="EMBL" id="KAG0480003.1"/>
    </source>
</evidence>